<dbReference type="Proteomes" id="UP001153076">
    <property type="component" value="Unassembled WGS sequence"/>
</dbReference>
<evidence type="ECO:0000313" key="2">
    <source>
        <dbReference type="Proteomes" id="UP001153076"/>
    </source>
</evidence>
<protein>
    <submittedName>
        <fullName evidence="1">Uncharacterized protein</fullName>
    </submittedName>
</protein>
<sequence>MLGLKYFVYTHVHTHKSLLIPSFDPCLFLVVVCSPLSILRSFLLLNAPPPRSALLSCSGLPINMPTLKICLGRSEIPAFEHSIQTMLDPLTAVFRSAYRKLISGIQKTRWCICPAMQQLKQHKSTLPKFFRFEVSTFMCEKGIKTSDNPKVYYRHLLCSSNLQVIHPLEPQILVLCSHICVLLSDPNTGNFIFPKYFL</sequence>
<proteinExistence type="predicted"/>
<reference evidence="1" key="1">
    <citation type="submission" date="2022-04" db="EMBL/GenBank/DDBJ databases">
        <title>Carnegiea gigantea Genome sequencing and assembly v2.</title>
        <authorList>
            <person name="Copetti D."/>
            <person name="Sanderson M.J."/>
            <person name="Burquez A."/>
            <person name="Wojciechowski M.F."/>
        </authorList>
    </citation>
    <scope>NUCLEOTIDE SEQUENCE</scope>
    <source>
        <strain evidence="1">SGP5-SGP5p</strain>
        <tissue evidence="1">Aerial part</tissue>
    </source>
</reference>
<gene>
    <name evidence="1" type="ORF">Cgig2_000694</name>
</gene>
<dbReference type="AlphaFoldDB" id="A0A9Q1QGM5"/>
<dbReference type="EMBL" id="JAKOGI010000183">
    <property type="protein sequence ID" value="KAJ8440806.1"/>
    <property type="molecule type" value="Genomic_DNA"/>
</dbReference>
<evidence type="ECO:0000313" key="1">
    <source>
        <dbReference type="EMBL" id="KAJ8440806.1"/>
    </source>
</evidence>
<organism evidence="1 2">
    <name type="scientific">Carnegiea gigantea</name>
    <dbReference type="NCBI Taxonomy" id="171969"/>
    <lineage>
        <taxon>Eukaryota</taxon>
        <taxon>Viridiplantae</taxon>
        <taxon>Streptophyta</taxon>
        <taxon>Embryophyta</taxon>
        <taxon>Tracheophyta</taxon>
        <taxon>Spermatophyta</taxon>
        <taxon>Magnoliopsida</taxon>
        <taxon>eudicotyledons</taxon>
        <taxon>Gunneridae</taxon>
        <taxon>Pentapetalae</taxon>
        <taxon>Caryophyllales</taxon>
        <taxon>Cactineae</taxon>
        <taxon>Cactaceae</taxon>
        <taxon>Cactoideae</taxon>
        <taxon>Echinocereeae</taxon>
        <taxon>Carnegiea</taxon>
    </lineage>
</organism>
<accession>A0A9Q1QGM5</accession>
<keyword evidence="2" id="KW-1185">Reference proteome</keyword>
<name>A0A9Q1QGM5_9CARY</name>
<comment type="caution">
    <text evidence="1">The sequence shown here is derived from an EMBL/GenBank/DDBJ whole genome shotgun (WGS) entry which is preliminary data.</text>
</comment>